<dbReference type="GO" id="GO:0005524">
    <property type="term" value="F:ATP binding"/>
    <property type="evidence" value="ECO:0007669"/>
    <property type="project" value="UniProtKB-UniRule"/>
</dbReference>
<keyword evidence="1 3" id="KW-0547">Nucleotide-binding</keyword>
<name>A0A933DRZ2_9BACT</name>
<dbReference type="PROSITE" id="PS51161">
    <property type="entry name" value="ATP_CONE"/>
    <property type="match status" value="1"/>
</dbReference>
<sequence>MAKQVIKRGGKKEAFRAEKIKRSIRAAARDAHLPAARAKRAVGKVSRAVLKFAAKRKAIRSAVLKQKILWHLARVEPAAAKAWRKYDRRRSARRR</sequence>
<evidence type="ECO:0000256" key="2">
    <source>
        <dbReference type="ARBA" id="ARBA00022840"/>
    </source>
</evidence>
<dbReference type="AlphaFoldDB" id="A0A933DRZ2"/>
<dbReference type="Pfam" id="PF03477">
    <property type="entry name" value="ATP-cone"/>
    <property type="match status" value="1"/>
</dbReference>
<dbReference type="Proteomes" id="UP000756703">
    <property type="component" value="Unassembled WGS sequence"/>
</dbReference>
<dbReference type="InterPro" id="IPR005144">
    <property type="entry name" value="ATP-cone_dom"/>
</dbReference>
<evidence type="ECO:0000313" key="5">
    <source>
        <dbReference type="EMBL" id="MBI4132655.1"/>
    </source>
</evidence>
<feature type="domain" description="ATP-cone" evidence="4">
    <location>
        <begin position="3"/>
        <end position="94"/>
    </location>
</feature>
<accession>A0A933DRZ2</accession>
<gene>
    <name evidence="5" type="ORF">HY473_00950</name>
</gene>
<reference evidence="5" key="1">
    <citation type="submission" date="2020-07" db="EMBL/GenBank/DDBJ databases">
        <title>Huge and variable diversity of episymbiotic CPR bacteria and DPANN archaea in groundwater ecosystems.</title>
        <authorList>
            <person name="He C.Y."/>
            <person name="Keren R."/>
            <person name="Whittaker M."/>
            <person name="Farag I.F."/>
            <person name="Doudna J."/>
            <person name="Cate J.H.D."/>
            <person name="Banfield J.F."/>
        </authorList>
    </citation>
    <scope>NUCLEOTIDE SEQUENCE</scope>
    <source>
        <strain evidence="5">NC_groundwater_1225_Ag_S-0.1um_56_177</strain>
    </source>
</reference>
<evidence type="ECO:0000259" key="4">
    <source>
        <dbReference type="PROSITE" id="PS51161"/>
    </source>
</evidence>
<comment type="caution">
    <text evidence="5">The sequence shown here is derived from an EMBL/GenBank/DDBJ whole genome shotgun (WGS) entry which is preliminary data.</text>
</comment>
<evidence type="ECO:0000256" key="1">
    <source>
        <dbReference type="ARBA" id="ARBA00022741"/>
    </source>
</evidence>
<evidence type="ECO:0000313" key="6">
    <source>
        <dbReference type="Proteomes" id="UP000756703"/>
    </source>
</evidence>
<evidence type="ECO:0000256" key="3">
    <source>
        <dbReference type="PROSITE-ProRule" id="PRU00492"/>
    </source>
</evidence>
<keyword evidence="2 3" id="KW-0067">ATP-binding</keyword>
<organism evidence="5 6">
    <name type="scientific">Candidatus Sungiibacteriota bacterium</name>
    <dbReference type="NCBI Taxonomy" id="2750080"/>
    <lineage>
        <taxon>Bacteria</taxon>
        <taxon>Candidatus Sungiibacteriota</taxon>
    </lineage>
</organism>
<dbReference type="EMBL" id="JACQMI010000005">
    <property type="protein sequence ID" value="MBI4132655.1"/>
    <property type="molecule type" value="Genomic_DNA"/>
</dbReference>
<proteinExistence type="predicted"/>
<protein>
    <recommendedName>
        <fullName evidence="4">ATP-cone domain-containing protein</fullName>
    </recommendedName>
</protein>